<proteinExistence type="inferred from homology"/>
<gene>
    <name evidence="10" type="ORF">DYH56_11455</name>
</gene>
<feature type="transmembrane region" description="Helical" evidence="7">
    <location>
        <begin position="309"/>
        <end position="335"/>
    </location>
</feature>
<dbReference type="PANTHER" id="PTHR30489:SF0">
    <property type="entry name" value="LIPOPROTEIN-RELEASING SYSTEM TRANSMEMBRANE PROTEIN LOLE"/>
    <property type="match status" value="1"/>
</dbReference>
<feature type="transmembrane region" description="Helical" evidence="7">
    <location>
        <begin position="363"/>
        <end position="388"/>
    </location>
</feature>
<keyword evidence="4 7" id="KW-0812">Transmembrane</keyword>
<keyword evidence="3" id="KW-1003">Cell membrane</keyword>
<comment type="caution">
    <text evidence="10">The sequence shown here is derived from an EMBL/GenBank/DDBJ whole genome shotgun (WGS) entry which is preliminary data.</text>
</comment>
<evidence type="ECO:0000256" key="5">
    <source>
        <dbReference type="ARBA" id="ARBA00022989"/>
    </source>
</evidence>
<dbReference type="EMBL" id="QUAJ01000021">
    <property type="protein sequence ID" value="REI40334.1"/>
    <property type="molecule type" value="Genomic_DNA"/>
</dbReference>
<dbReference type="PANTHER" id="PTHR30489">
    <property type="entry name" value="LIPOPROTEIN-RELEASING SYSTEM TRANSMEMBRANE PROTEIN LOLE"/>
    <property type="match status" value="1"/>
</dbReference>
<feature type="transmembrane region" description="Helical" evidence="7">
    <location>
        <begin position="20"/>
        <end position="40"/>
    </location>
</feature>
<evidence type="ECO:0000313" key="11">
    <source>
        <dbReference type="Proteomes" id="UP000263486"/>
    </source>
</evidence>
<evidence type="ECO:0000259" key="9">
    <source>
        <dbReference type="Pfam" id="PF12704"/>
    </source>
</evidence>
<evidence type="ECO:0000313" key="10">
    <source>
        <dbReference type="EMBL" id="REI40334.1"/>
    </source>
</evidence>
<evidence type="ECO:0000256" key="7">
    <source>
        <dbReference type="SAM" id="Phobius"/>
    </source>
</evidence>
<accession>A0ABX9KF02</accession>
<evidence type="ECO:0000256" key="1">
    <source>
        <dbReference type="ARBA" id="ARBA00004651"/>
    </source>
</evidence>
<keyword evidence="11" id="KW-1185">Reference proteome</keyword>
<organism evidence="10 11">
    <name type="scientific">Psychrilyobacter piezotolerans</name>
    <dbReference type="NCBI Taxonomy" id="2293438"/>
    <lineage>
        <taxon>Bacteria</taxon>
        <taxon>Fusobacteriati</taxon>
        <taxon>Fusobacteriota</taxon>
        <taxon>Fusobacteriia</taxon>
        <taxon>Fusobacteriales</taxon>
        <taxon>Fusobacteriaceae</taxon>
        <taxon>Psychrilyobacter</taxon>
    </lineage>
</organism>
<dbReference type="InterPro" id="IPR051447">
    <property type="entry name" value="Lipoprotein-release_system"/>
</dbReference>
<comment type="subcellular location">
    <subcellularLocation>
        <location evidence="1">Cell membrane</location>
        <topology evidence="1">Multi-pass membrane protein</topology>
    </subcellularLocation>
</comment>
<evidence type="ECO:0000256" key="6">
    <source>
        <dbReference type="ARBA" id="ARBA00023136"/>
    </source>
</evidence>
<evidence type="ECO:0000256" key="3">
    <source>
        <dbReference type="ARBA" id="ARBA00022475"/>
    </source>
</evidence>
<dbReference type="InterPro" id="IPR003838">
    <property type="entry name" value="ABC3_permease_C"/>
</dbReference>
<comment type="similarity">
    <text evidence="2">Belongs to the ABC-4 integral membrane protein family. LolC/E subfamily.</text>
</comment>
<feature type="transmembrane region" description="Helical" evidence="7">
    <location>
        <begin position="260"/>
        <end position="286"/>
    </location>
</feature>
<dbReference type="InterPro" id="IPR025857">
    <property type="entry name" value="MacB_PCD"/>
</dbReference>
<evidence type="ECO:0000256" key="4">
    <source>
        <dbReference type="ARBA" id="ARBA00022692"/>
    </source>
</evidence>
<dbReference type="Proteomes" id="UP000263486">
    <property type="component" value="Unassembled WGS sequence"/>
</dbReference>
<dbReference type="Pfam" id="PF12704">
    <property type="entry name" value="MacB_PCD"/>
    <property type="match status" value="1"/>
</dbReference>
<keyword evidence="6 7" id="KW-0472">Membrane</keyword>
<evidence type="ECO:0000256" key="2">
    <source>
        <dbReference type="ARBA" id="ARBA00005236"/>
    </source>
</evidence>
<sequence length="402" mass="45360">MTMLLSIVFKNLKRNRKRSFLTILIILIATSGMTFGLSWIEGEKNLFLESGKRMTGDVRITAPDYELRSRSLDVSSNFSYSKIKKVVETIPQKNIGVGRIKFGGLIYFNENHENAMGSGIENVDEKIIGFDKFIYSGRFLENNNEIIMGETLKRRLNLKLGDVVTLLTQTQDKSLYSLNYDIVGFYKMDNTRLNKSFYITLASSQYLLDMEDRITEYLIYSNNNEIPIKSFLTEHTDENILVKRWDEIGMNEGFNRILPFIQGIFILIFATLAGFSISNTMLMTVFERRHEIGLLKALGMKEGEIKKMFILEGGLMGSIGGVAGIILGGSIALYLGRVGVNFGDMIESFTSELNIKGVIYPHLTIFIAGLSISVALFTSTLATFLAIFSEVKKEAVENMRNE</sequence>
<feature type="domain" description="ABC3 transporter permease C-terminal" evidence="8">
    <location>
        <begin position="264"/>
        <end position="388"/>
    </location>
</feature>
<evidence type="ECO:0000259" key="8">
    <source>
        <dbReference type="Pfam" id="PF02687"/>
    </source>
</evidence>
<name>A0ABX9KF02_9FUSO</name>
<reference evidence="10 11" key="1">
    <citation type="submission" date="2018-08" db="EMBL/GenBank/DDBJ databases">
        <title>Draft genome sequence of Psychrilyobacter sp. strain SD5 isolated from Black Sea water.</title>
        <authorList>
            <person name="Yadav S."/>
            <person name="Villanueva L."/>
            <person name="Damste J.S.S."/>
        </authorList>
    </citation>
    <scope>NUCLEOTIDE SEQUENCE [LARGE SCALE GENOMIC DNA]</scope>
    <source>
        <strain evidence="10 11">SD5</strain>
    </source>
</reference>
<feature type="domain" description="MacB-like periplasmic core" evidence="9">
    <location>
        <begin position="19"/>
        <end position="212"/>
    </location>
</feature>
<keyword evidence="5 7" id="KW-1133">Transmembrane helix</keyword>
<protein>
    <submittedName>
        <fullName evidence="10">ABC transporter permease</fullName>
    </submittedName>
</protein>
<dbReference type="Pfam" id="PF02687">
    <property type="entry name" value="FtsX"/>
    <property type="match status" value="1"/>
</dbReference>